<keyword evidence="3" id="KW-0805">Transcription regulation</keyword>
<dbReference type="SUPFAM" id="SSF46785">
    <property type="entry name" value="Winged helix' DNA-binding domain"/>
    <property type="match status" value="1"/>
</dbReference>
<evidence type="ECO:0000313" key="8">
    <source>
        <dbReference type="Proteomes" id="UP001430990"/>
    </source>
</evidence>
<dbReference type="Gene3D" id="3.40.190.290">
    <property type="match status" value="1"/>
</dbReference>
<evidence type="ECO:0000256" key="5">
    <source>
        <dbReference type="ARBA" id="ARBA00023163"/>
    </source>
</evidence>
<keyword evidence="7" id="KW-0614">Plasmid</keyword>
<sequence length="300" mass="32745">MLDWNDLRYFLAVARGGSTGIAAKALGVNQSTVQRRLRALEVALDCSLAERQAGGYRLTSHGQQLLAHAEQVEATVNTLQRQSASLDKRAAGLVKLTSHVTVGQRIIKSGFLDTFHLENPGITVELIMEQRKLDLSKGEADIAIRGGRLDDDPALVGRKIADVPWGIYASHSFVERHGRPSAPADIKGFSVVELSDEIEALPAARWMKMHAPAARVAVRCSNIPSVHLAIKSGAGIAPLPAAYATADDALVRVLGPFPELDYPMFLVTHRDLRRIPRVNAVFEFCLSELKSVLMRGEMKK</sequence>
<dbReference type="InterPro" id="IPR036390">
    <property type="entry name" value="WH_DNA-bd_sf"/>
</dbReference>
<dbReference type="PANTHER" id="PTHR30537">
    <property type="entry name" value="HTH-TYPE TRANSCRIPTIONAL REGULATOR"/>
    <property type="match status" value="1"/>
</dbReference>
<comment type="similarity">
    <text evidence="2">Belongs to the LysR transcriptional regulatory family.</text>
</comment>
<reference evidence="7" key="1">
    <citation type="submission" date="2021-11" db="EMBL/GenBank/DDBJ databases">
        <title>Australian commercial rhizobial inoculants.</title>
        <authorList>
            <person name="Kohlmeier M.G."/>
            <person name="O'Hara G.W."/>
            <person name="Colombi E."/>
            <person name="Ramsay J.P."/>
            <person name="Terpolilli J."/>
        </authorList>
    </citation>
    <scope>NUCLEOTIDE SEQUENCE</scope>
    <source>
        <strain evidence="7">CC829</strain>
        <plasmid evidence="7">pCC829_1</plasmid>
    </source>
</reference>
<evidence type="ECO:0000256" key="4">
    <source>
        <dbReference type="ARBA" id="ARBA00023125"/>
    </source>
</evidence>
<feature type="domain" description="HTH lysR-type" evidence="6">
    <location>
        <begin position="2"/>
        <end position="59"/>
    </location>
</feature>
<evidence type="ECO:0000259" key="6">
    <source>
        <dbReference type="PROSITE" id="PS50931"/>
    </source>
</evidence>
<comment type="function">
    <text evidence="1">NodD regulates the expression of the nodABCFE genes which encode other nodulation proteins. NodD is also a negative regulator of its own expression. Binds flavonoids as inducers.</text>
</comment>
<keyword evidence="8" id="KW-1185">Reference proteome</keyword>
<dbReference type="Gene3D" id="1.10.10.10">
    <property type="entry name" value="Winged helix-like DNA-binding domain superfamily/Winged helix DNA-binding domain"/>
    <property type="match status" value="1"/>
</dbReference>
<dbReference type="InterPro" id="IPR000847">
    <property type="entry name" value="LysR_HTH_N"/>
</dbReference>
<keyword evidence="5" id="KW-0804">Transcription</keyword>
<dbReference type="Pfam" id="PF00126">
    <property type="entry name" value="HTH_1"/>
    <property type="match status" value="1"/>
</dbReference>
<keyword evidence="4" id="KW-0238">DNA-binding</keyword>
<dbReference type="Proteomes" id="UP001430990">
    <property type="component" value="Plasmid pCC829_1"/>
</dbReference>
<dbReference type="EMBL" id="CP088101">
    <property type="protein sequence ID" value="UFW91904.1"/>
    <property type="molecule type" value="Genomic_DNA"/>
</dbReference>
<name>A0ABY3R0V9_9BRAD</name>
<evidence type="ECO:0000313" key="7">
    <source>
        <dbReference type="EMBL" id="UFW91904.1"/>
    </source>
</evidence>
<dbReference type="InterPro" id="IPR058163">
    <property type="entry name" value="LysR-type_TF_proteobact-type"/>
</dbReference>
<dbReference type="InterPro" id="IPR005119">
    <property type="entry name" value="LysR_subst-bd"/>
</dbReference>
<dbReference type="SUPFAM" id="SSF53850">
    <property type="entry name" value="Periplasmic binding protein-like II"/>
    <property type="match status" value="1"/>
</dbReference>
<dbReference type="InterPro" id="IPR036388">
    <property type="entry name" value="WH-like_DNA-bd_sf"/>
</dbReference>
<dbReference type="Pfam" id="PF03466">
    <property type="entry name" value="LysR_substrate"/>
    <property type="match status" value="1"/>
</dbReference>
<gene>
    <name evidence="7" type="ORF">BjapCC829_46710</name>
</gene>
<accession>A0ABY3R0V9</accession>
<dbReference type="PROSITE" id="PS50931">
    <property type="entry name" value="HTH_LYSR"/>
    <property type="match status" value="1"/>
</dbReference>
<organism evidence="7 8">
    <name type="scientific">Bradyrhizobium barranii</name>
    <dbReference type="NCBI Taxonomy" id="2992140"/>
    <lineage>
        <taxon>Bacteria</taxon>
        <taxon>Pseudomonadati</taxon>
        <taxon>Pseudomonadota</taxon>
        <taxon>Alphaproteobacteria</taxon>
        <taxon>Hyphomicrobiales</taxon>
        <taxon>Nitrobacteraceae</taxon>
        <taxon>Bradyrhizobium</taxon>
    </lineage>
</organism>
<protein>
    <submittedName>
        <fullName evidence="7">LysR family transcriptional regulator</fullName>
    </submittedName>
</protein>
<evidence type="ECO:0000256" key="1">
    <source>
        <dbReference type="ARBA" id="ARBA00003502"/>
    </source>
</evidence>
<geneLocation type="plasmid" evidence="7 8">
    <name>pCC829_1</name>
</geneLocation>
<dbReference type="RefSeq" id="WP_231145756.1">
    <property type="nucleotide sequence ID" value="NZ_CP088101.1"/>
</dbReference>
<proteinExistence type="inferred from homology"/>
<evidence type="ECO:0000256" key="2">
    <source>
        <dbReference type="ARBA" id="ARBA00009437"/>
    </source>
</evidence>
<dbReference type="PANTHER" id="PTHR30537:SF3">
    <property type="entry name" value="TRANSCRIPTIONAL REGULATORY PROTEIN"/>
    <property type="match status" value="1"/>
</dbReference>
<evidence type="ECO:0000256" key="3">
    <source>
        <dbReference type="ARBA" id="ARBA00023015"/>
    </source>
</evidence>